<comment type="caution">
    <text evidence="2">The sequence shown here is derived from an EMBL/GenBank/DDBJ whole genome shotgun (WGS) entry which is preliminary data.</text>
</comment>
<proteinExistence type="predicted"/>
<accession>A0A3E2TKQ2</accession>
<dbReference type="EMBL" id="QVEU01000001">
    <property type="protein sequence ID" value="RGB77915.1"/>
    <property type="molecule type" value="Genomic_DNA"/>
</dbReference>
<feature type="compositionally biased region" description="Basic and acidic residues" evidence="1">
    <location>
        <begin position="1"/>
        <end position="15"/>
    </location>
</feature>
<feature type="compositionally biased region" description="Acidic residues" evidence="1">
    <location>
        <begin position="44"/>
        <end position="56"/>
    </location>
</feature>
<name>A0A3E2TKQ2_9FIRM</name>
<gene>
    <name evidence="2" type="ORF">DXA39_00225</name>
</gene>
<sequence>MGLEEKRDNKSDNNMDSKSNGRPVSFSLGDGNDFSIDLPTNLPGEEDIETSNLDSEEMEELTGDLDKTTKKLQDALKEMGVDDIHQFLKDNE</sequence>
<evidence type="ECO:0000256" key="1">
    <source>
        <dbReference type="SAM" id="MobiDB-lite"/>
    </source>
</evidence>
<dbReference type="RefSeq" id="WP_117519949.1">
    <property type="nucleotide sequence ID" value="NZ_AP031484.1"/>
</dbReference>
<evidence type="ECO:0000313" key="2">
    <source>
        <dbReference type="EMBL" id="RGB77915.1"/>
    </source>
</evidence>
<reference evidence="2 3" key="1">
    <citation type="submission" date="2018-08" db="EMBL/GenBank/DDBJ databases">
        <title>A genome reference for cultivated species of the human gut microbiota.</title>
        <authorList>
            <person name="Zou Y."/>
            <person name="Xue W."/>
            <person name="Luo G."/>
        </authorList>
    </citation>
    <scope>NUCLEOTIDE SEQUENCE [LARGE SCALE GENOMIC DNA]</scope>
    <source>
        <strain evidence="2 3">OF01-3</strain>
    </source>
</reference>
<organism evidence="2 3">
    <name type="scientific">Anaerococcus nagyae</name>
    <dbReference type="NCBI Taxonomy" id="1755241"/>
    <lineage>
        <taxon>Bacteria</taxon>
        <taxon>Bacillati</taxon>
        <taxon>Bacillota</taxon>
        <taxon>Tissierellia</taxon>
        <taxon>Tissierellales</taxon>
        <taxon>Peptoniphilaceae</taxon>
        <taxon>Anaerococcus</taxon>
    </lineage>
</organism>
<dbReference type="AlphaFoldDB" id="A0A3E2TKQ2"/>
<evidence type="ECO:0000313" key="3">
    <source>
        <dbReference type="Proteomes" id="UP000261011"/>
    </source>
</evidence>
<keyword evidence="3" id="KW-1185">Reference proteome</keyword>
<dbReference type="Proteomes" id="UP000261011">
    <property type="component" value="Unassembled WGS sequence"/>
</dbReference>
<protein>
    <submittedName>
        <fullName evidence="2">Uncharacterized protein</fullName>
    </submittedName>
</protein>
<dbReference type="OrthoDB" id="1690959at2"/>
<feature type="region of interest" description="Disordered" evidence="1">
    <location>
        <begin position="1"/>
        <end position="56"/>
    </location>
</feature>